<keyword evidence="2" id="KW-0732">Signal</keyword>
<feature type="signal peptide" evidence="2">
    <location>
        <begin position="1"/>
        <end position="30"/>
    </location>
</feature>
<sequence>MRYNAPMRFRPRSVTALLPAVLLPATLLLAACASSSPQEPPPSTAASSTTAPAAATGTTEASVAPPAAPAAVERVDVPAYIREAVDATDRADADRKLDAGRHPAETLAFFGINHGMKVAELGAGGGYTAELLARVVGPSGVVYGQNAKFILERFAEKPWSERLAKPLMKTVVRVDREFGDPLPPEAKDLDAVILILFYHDTYWMDVDRSAMNRAVFKALKPGGVYGIVDHSGRDGTGSTEVKTLHRIEEKLVRDEITSAGFRLAAEASFLRVPADTRDWNASPTAAGDKRGQSDRFVLKFVKP</sequence>
<comment type="caution">
    <text evidence="3">The sequence shown here is derived from an EMBL/GenBank/DDBJ whole genome shotgun (WGS) entry which is preliminary data.</text>
</comment>
<evidence type="ECO:0000256" key="2">
    <source>
        <dbReference type="SAM" id="SignalP"/>
    </source>
</evidence>
<organism evidence="3 4">
    <name type="scientific">Chondromyces apiculatus DSM 436</name>
    <dbReference type="NCBI Taxonomy" id="1192034"/>
    <lineage>
        <taxon>Bacteria</taxon>
        <taxon>Pseudomonadati</taxon>
        <taxon>Myxococcota</taxon>
        <taxon>Polyangia</taxon>
        <taxon>Polyangiales</taxon>
        <taxon>Polyangiaceae</taxon>
        <taxon>Chondromyces</taxon>
    </lineage>
</organism>
<dbReference type="EMBL" id="ASRX01000006">
    <property type="protein sequence ID" value="EYF07985.1"/>
    <property type="molecule type" value="Genomic_DNA"/>
</dbReference>
<dbReference type="STRING" id="1192034.CAP_7007"/>
<feature type="compositionally biased region" description="Low complexity" evidence="1">
    <location>
        <begin position="44"/>
        <end position="69"/>
    </location>
</feature>
<evidence type="ECO:0000313" key="3">
    <source>
        <dbReference type="EMBL" id="EYF07985.1"/>
    </source>
</evidence>
<name>A0A017TGP3_9BACT</name>
<dbReference type="Gene3D" id="3.40.50.150">
    <property type="entry name" value="Vaccinia Virus protein VP39"/>
    <property type="match status" value="1"/>
</dbReference>
<reference evidence="3 4" key="1">
    <citation type="submission" date="2013-05" db="EMBL/GenBank/DDBJ databases">
        <title>Genome assembly of Chondromyces apiculatus DSM 436.</title>
        <authorList>
            <person name="Sharma G."/>
            <person name="Khatri I."/>
            <person name="Kaur C."/>
            <person name="Mayilraj S."/>
            <person name="Subramanian S."/>
        </authorList>
    </citation>
    <scope>NUCLEOTIDE SEQUENCE [LARGE SCALE GENOMIC DNA]</scope>
    <source>
        <strain evidence="3 4">DSM 436</strain>
    </source>
</reference>
<protein>
    <recommendedName>
        <fullName evidence="5">Methyltransferase</fullName>
    </recommendedName>
</protein>
<gene>
    <name evidence="3" type="ORF">CAP_7007</name>
</gene>
<feature type="region of interest" description="Disordered" evidence="1">
    <location>
        <begin position="34"/>
        <end position="69"/>
    </location>
</feature>
<dbReference type="SUPFAM" id="SSF53335">
    <property type="entry name" value="S-adenosyl-L-methionine-dependent methyltransferases"/>
    <property type="match status" value="1"/>
</dbReference>
<evidence type="ECO:0000256" key="1">
    <source>
        <dbReference type="SAM" id="MobiDB-lite"/>
    </source>
</evidence>
<dbReference type="AlphaFoldDB" id="A0A017TGP3"/>
<dbReference type="PROSITE" id="PS51257">
    <property type="entry name" value="PROKAR_LIPOPROTEIN"/>
    <property type="match status" value="1"/>
</dbReference>
<proteinExistence type="predicted"/>
<evidence type="ECO:0008006" key="5">
    <source>
        <dbReference type="Google" id="ProtNLM"/>
    </source>
</evidence>
<accession>A0A017TGP3</accession>
<keyword evidence="4" id="KW-1185">Reference proteome</keyword>
<feature type="chain" id="PRO_5001500569" description="Methyltransferase" evidence="2">
    <location>
        <begin position="31"/>
        <end position="303"/>
    </location>
</feature>
<dbReference type="Pfam" id="PF01135">
    <property type="entry name" value="PCMT"/>
    <property type="match status" value="1"/>
</dbReference>
<dbReference type="InterPro" id="IPR029063">
    <property type="entry name" value="SAM-dependent_MTases_sf"/>
</dbReference>
<dbReference type="Proteomes" id="UP000019678">
    <property type="component" value="Unassembled WGS sequence"/>
</dbReference>
<dbReference type="CDD" id="cd02440">
    <property type="entry name" value="AdoMet_MTases"/>
    <property type="match status" value="1"/>
</dbReference>
<evidence type="ECO:0000313" key="4">
    <source>
        <dbReference type="Proteomes" id="UP000019678"/>
    </source>
</evidence>
<dbReference type="eggNOG" id="COG4798">
    <property type="taxonomic scope" value="Bacteria"/>
</dbReference>